<evidence type="ECO:0000256" key="9">
    <source>
        <dbReference type="ARBA" id="ARBA00048305"/>
    </source>
</evidence>
<dbReference type="InterPro" id="IPR015939">
    <property type="entry name" value="Fum_Rdtase/Succ_DH_flav-like_C"/>
</dbReference>
<comment type="pathway">
    <text evidence="2 11">Cofactor biosynthesis; NAD(+) biosynthesis; iminoaspartate from L-aspartate (oxidase route): step 1/1.</text>
</comment>
<evidence type="ECO:0000256" key="11">
    <source>
        <dbReference type="RuleBase" id="RU362049"/>
    </source>
</evidence>
<comment type="catalytic activity">
    <reaction evidence="9">
        <text>L-aspartate + O2 = iminosuccinate + H2O2</text>
        <dbReference type="Rhea" id="RHEA:25876"/>
        <dbReference type="ChEBI" id="CHEBI:15379"/>
        <dbReference type="ChEBI" id="CHEBI:16240"/>
        <dbReference type="ChEBI" id="CHEBI:29991"/>
        <dbReference type="ChEBI" id="CHEBI:77875"/>
        <dbReference type="EC" id="1.4.3.16"/>
    </reaction>
    <physiologicalReaction direction="left-to-right" evidence="9">
        <dbReference type="Rhea" id="RHEA:25877"/>
    </physiologicalReaction>
</comment>
<comment type="similarity">
    <text evidence="3 11">Belongs to the FAD-dependent oxidoreductase 2 family. NadB subfamily.</text>
</comment>
<evidence type="ECO:0000313" key="15">
    <source>
        <dbReference type="Proteomes" id="UP000292039"/>
    </source>
</evidence>
<proteinExistence type="inferred from homology"/>
<dbReference type="SUPFAM" id="SSF56425">
    <property type="entry name" value="Succinate dehydrogenase/fumarate reductase flavoprotein, catalytic domain"/>
    <property type="match status" value="1"/>
</dbReference>
<dbReference type="PANTHER" id="PTHR42716">
    <property type="entry name" value="L-ASPARTATE OXIDASE"/>
    <property type="match status" value="1"/>
</dbReference>
<keyword evidence="6 11" id="KW-0662">Pyridine nucleotide biosynthesis</keyword>
<dbReference type="InterPro" id="IPR003953">
    <property type="entry name" value="FAD-dep_OxRdtase_2_FAD-bd"/>
</dbReference>
<dbReference type="InterPro" id="IPR037099">
    <property type="entry name" value="Fum_R/Succ_DH_flav-like_C_sf"/>
</dbReference>
<evidence type="ECO:0000256" key="3">
    <source>
        <dbReference type="ARBA" id="ARBA00008562"/>
    </source>
</evidence>
<organism evidence="14 15">
    <name type="scientific">Kerstersia gyiorum</name>
    <dbReference type="NCBI Taxonomy" id="206506"/>
    <lineage>
        <taxon>Bacteria</taxon>
        <taxon>Pseudomonadati</taxon>
        <taxon>Pseudomonadota</taxon>
        <taxon>Betaproteobacteria</taxon>
        <taxon>Burkholderiales</taxon>
        <taxon>Alcaligenaceae</taxon>
        <taxon>Kerstersia</taxon>
    </lineage>
</organism>
<protein>
    <recommendedName>
        <fullName evidence="4 10">L-aspartate oxidase</fullName>
        <ecNumber evidence="4 10">1.4.3.16</ecNumber>
    </recommendedName>
</protein>
<evidence type="ECO:0000259" key="13">
    <source>
        <dbReference type="Pfam" id="PF02910"/>
    </source>
</evidence>
<comment type="caution">
    <text evidence="14">The sequence shown here is derived from an EMBL/GenBank/DDBJ whole genome shotgun (WGS) entry which is preliminary data.</text>
</comment>
<evidence type="ECO:0000256" key="2">
    <source>
        <dbReference type="ARBA" id="ARBA00004950"/>
    </source>
</evidence>
<evidence type="ECO:0000256" key="6">
    <source>
        <dbReference type="ARBA" id="ARBA00022642"/>
    </source>
</evidence>
<feature type="domain" description="FAD-dependent oxidoreductase 2 FAD-binding" evidence="12">
    <location>
        <begin position="16"/>
        <end position="394"/>
    </location>
</feature>
<evidence type="ECO:0000313" key="14">
    <source>
        <dbReference type="EMBL" id="RZS66731.1"/>
    </source>
</evidence>
<name>A0A4Q7MFA9_9BURK</name>
<evidence type="ECO:0000256" key="5">
    <source>
        <dbReference type="ARBA" id="ARBA00022630"/>
    </source>
</evidence>
<dbReference type="GO" id="GO:0005737">
    <property type="term" value="C:cytoplasm"/>
    <property type="evidence" value="ECO:0007669"/>
    <property type="project" value="UniProtKB-SubCell"/>
</dbReference>
<dbReference type="SUPFAM" id="SSF51905">
    <property type="entry name" value="FAD/NAD(P)-binding domain"/>
    <property type="match status" value="1"/>
</dbReference>
<keyword evidence="8 11" id="KW-0560">Oxidoreductase</keyword>
<evidence type="ECO:0000256" key="4">
    <source>
        <dbReference type="ARBA" id="ARBA00012173"/>
    </source>
</evidence>
<dbReference type="PANTHER" id="PTHR42716:SF2">
    <property type="entry name" value="L-ASPARTATE OXIDASE, CHLOROPLASTIC"/>
    <property type="match status" value="1"/>
</dbReference>
<dbReference type="Gene3D" id="3.50.50.60">
    <property type="entry name" value="FAD/NAD(P)-binding domain"/>
    <property type="match status" value="1"/>
</dbReference>
<evidence type="ECO:0000256" key="8">
    <source>
        <dbReference type="ARBA" id="ARBA00023002"/>
    </source>
</evidence>
<dbReference type="PRINTS" id="PR00368">
    <property type="entry name" value="FADPNR"/>
</dbReference>
<dbReference type="Gene3D" id="3.90.700.10">
    <property type="entry name" value="Succinate dehydrogenase/fumarate reductase flavoprotein, catalytic domain"/>
    <property type="match status" value="1"/>
</dbReference>
<dbReference type="EC" id="1.4.3.16" evidence="4 10"/>
<reference evidence="14 15" key="1">
    <citation type="submission" date="2019-02" db="EMBL/GenBank/DDBJ databases">
        <title>Genomic Encyclopedia of Type Strains, Phase IV (KMG-IV): sequencing the most valuable type-strain genomes for metagenomic binning, comparative biology and taxonomic classification.</title>
        <authorList>
            <person name="Goeker M."/>
        </authorList>
    </citation>
    <scope>NUCLEOTIDE SEQUENCE [LARGE SCALE GENOMIC DNA]</scope>
    <source>
        <strain evidence="14 15">DSM 16618</strain>
    </source>
</reference>
<comment type="function">
    <text evidence="11">Catalyzes the oxidation of L-aspartate to iminoaspartate.</text>
</comment>
<accession>A0A4Q7MFA9</accession>
<dbReference type="AlphaFoldDB" id="A0A4Q7MFA9"/>
<dbReference type="Pfam" id="PF02910">
    <property type="entry name" value="Succ_DH_flav_C"/>
    <property type="match status" value="1"/>
</dbReference>
<evidence type="ECO:0000256" key="10">
    <source>
        <dbReference type="NCBIfam" id="TIGR00551"/>
    </source>
</evidence>
<evidence type="ECO:0000256" key="7">
    <source>
        <dbReference type="ARBA" id="ARBA00022827"/>
    </source>
</evidence>
<dbReference type="InterPro" id="IPR027477">
    <property type="entry name" value="Succ_DH/fumarate_Rdtase_cat_sf"/>
</dbReference>
<dbReference type="SUPFAM" id="SSF46977">
    <property type="entry name" value="Succinate dehydrogenase/fumarate reductase flavoprotein C-terminal domain"/>
    <property type="match status" value="1"/>
</dbReference>
<dbReference type="InterPro" id="IPR005288">
    <property type="entry name" value="NadB"/>
</dbReference>
<comment type="subcellular location">
    <subcellularLocation>
        <location evidence="11">Cytoplasm</location>
    </subcellularLocation>
</comment>
<sequence>MWAQPEPTHTAPQRFDAIIVGGGLAGVTAALHLPAHWRIALVLKQAPEHSASYHAQGGIAAVLAQDDSIAAHVEDTIIAGAGLCDIGHTTGILSQAGAAIAWLQAMGVPFSQENGCLHLTREGGHSQRRIVHAADATGHAVMEALWPHIARHPGITVLGGHAAIDLLIAEPGQHQHCQGITAIDLDRGTIRPLLAPHTMLATGGSGQLYPRTTNPAGATADGVAMAWRAGCVIENMEFIQFHPTGLAVENCQQNGRTPLISEAMRGEGALLRLPDGDRFMPRHDARAELAPRDIVARAIYREMQDHKLDHVDLDISHRSPGFLASHFPNLMALCRSYGIDPATTPIPVAPLAHYACGGIRTDLNGRTSLPGLYAIGECASTGLHGANRLASNSLLECVVMGRASARDALLGNRTPDMADDQLGEAMHCRSVLRSHAIPEPAPHSTWDDTRCAQARRTLQHLMWQGAGILRTPAGMARASLELGQLRHSFLAATRPVTLSLAWLELRNLLDVAGLVLDAASARQESVGMHALEHSST</sequence>
<dbReference type="Gene3D" id="1.20.58.100">
    <property type="entry name" value="Fumarate reductase/succinate dehydrogenase flavoprotein-like, C-terminal domain"/>
    <property type="match status" value="1"/>
</dbReference>
<dbReference type="UniPathway" id="UPA00253">
    <property type="reaction ID" value="UER00326"/>
</dbReference>
<feature type="domain" description="Fumarate reductase/succinate dehydrogenase flavoprotein-like C-terminal" evidence="13">
    <location>
        <begin position="455"/>
        <end position="532"/>
    </location>
</feature>
<dbReference type="InterPro" id="IPR036188">
    <property type="entry name" value="FAD/NAD-bd_sf"/>
</dbReference>
<keyword evidence="5 11" id="KW-0285">Flavoprotein</keyword>
<comment type="cofactor">
    <cofactor evidence="1 11">
        <name>FAD</name>
        <dbReference type="ChEBI" id="CHEBI:57692"/>
    </cofactor>
</comment>
<dbReference type="Pfam" id="PF00890">
    <property type="entry name" value="FAD_binding_2"/>
    <property type="match status" value="1"/>
</dbReference>
<gene>
    <name evidence="14" type="ORF">EV679_2888</name>
</gene>
<keyword evidence="7 11" id="KW-0274">FAD</keyword>
<dbReference type="GO" id="GO:0008734">
    <property type="term" value="F:L-aspartate oxidase activity"/>
    <property type="evidence" value="ECO:0007669"/>
    <property type="project" value="UniProtKB-UniRule"/>
</dbReference>
<evidence type="ECO:0000259" key="12">
    <source>
        <dbReference type="Pfam" id="PF00890"/>
    </source>
</evidence>
<dbReference type="FunFam" id="3.90.700.10:FF:000002">
    <property type="entry name" value="L-aspartate oxidase"/>
    <property type="match status" value="1"/>
</dbReference>
<dbReference type="GO" id="GO:0034628">
    <property type="term" value="P:'de novo' NAD+ biosynthetic process from L-aspartate"/>
    <property type="evidence" value="ECO:0007669"/>
    <property type="project" value="TreeGrafter"/>
</dbReference>
<evidence type="ECO:0000256" key="1">
    <source>
        <dbReference type="ARBA" id="ARBA00001974"/>
    </source>
</evidence>
<dbReference type="RefSeq" id="WP_130487576.1">
    <property type="nucleotide sequence ID" value="NZ_CBCSEB010000009.1"/>
</dbReference>
<dbReference type="EMBL" id="SGWZ01000005">
    <property type="protein sequence ID" value="RZS66731.1"/>
    <property type="molecule type" value="Genomic_DNA"/>
</dbReference>
<dbReference type="NCBIfam" id="TIGR00551">
    <property type="entry name" value="nadB"/>
    <property type="match status" value="1"/>
</dbReference>
<dbReference type="Proteomes" id="UP000292039">
    <property type="component" value="Unassembled WGS sequence"/>
</dbReference>